<evidence type="ECO:0000256" key="4">
    <source>
        <dbReference type="SAM" id="MobiDB-lite"/>
    </source>
</evidence>
<protein>
    <recommendedName>
        <fullName evidence="3">Exocyst subunit Exo70 family protein</fullName>
    </recommendedName>
</protein>
<dbReference type="STRING" id="4565.A0A3B6B752"/>
<evidence type="ECO:0000313" key="7">
    <source>
        <dbReference type="Proteomes" id="UP000019116"/>
    </source>
</evidence>
<dbReference type="InterPro" id="IPR046364">
    <property type="entry name" value="Exo70_C"/>
</dbReference>
<evidence type="ECO:0000256" key="2">
    <source>
        <dbReference type="ARBA" id="ARBA00022448"/>
    </source>
</evidence>
<feature type="region of interest" description="Disordered" evidence="4">
    <location>
        <begin position="1"/>
        <end position="31"/>
    </location>
</feature>
<dbReference type="SUPFAM" id="SSF74788">
    <property type="entry name" value="Cullin repeat-like"/>
    <property type="match status" value="1"/>
</dbReference>
<keyword evidence="3" id="KW-0653">Protein transport</keyword>
<dbReference type="Gramene" id="TraesCS2A02G541200.1">
    <property type="protein sequence ID" value="TraesCS2A02G541200.1.cds1"/>
    <property type="gene ID" value="TraesCS2A02G541200"/>
</dbReference>
<dbReference type="InterPro" id="IPR004140">
    <property type="entry name" value="Exo70"/>
</dbReference>
<dbReference type="Gene3D" id="1.20.1280.170">
    <property type="entry name" value="Exocyst complex component Exo70"/>
    <property type="match status" value="1"/>
</dbReference>
<dbReference type="Proteomes" id="UP000019116">
    <property type="component" value="Chromosome 2A"/>
</dbReference>
<dbReference type="Gramene" id="TraesNOR2A03G00810610.1">
    <property type="protein sequence ID" value="TraesNOR2A03G00810610.1.CDS1"/>
    <property type="gene ID" value="TraesNOR2A03G00810610"/>
</dbReference>
<comment type="similarity">
    <text evidence="1 3">Belongs to the EXO70 family.</text>
</comment>
<feature type="domain" description="Exocyst complex subunit Exo70 C-terminal" evidence="5">
    <location>
        <begin position="223"/>
        <end position="355"/>
    </location>
</feature>
<dbReference type="SMR" id="A0A3B6B752"/>
<dbReference type="GO" id="GO:0015031">
    <property type="term" value="P:protein transport"/>
    <property type="evidence" value="ECO:0007669"/>
    <property type="project" value="UniProtKB-KW"/>
</dbReference>
<dbReference type="AlphaFoldDB" id="A0A3B6B752"/>
<dbReference type="GO" id="GO:0006887">
    <property type="term" value="P:exocytosis"/>
    <property type="evidence" value="ECO:0000318"/>
    <property type="project" value="GO_Central"/>
</dbReference>
<dbReference type="OrthoDB" id="696543at2759"/>
<evidence type="ECO:0000256" key="1">
    <source>
        <dbReference type="ARBA" id="ARBA00006756"/>
    </source>
</evidence>
<keyword evidence="2 3" id="KW-0813">Transport</keyword>
<dbReference type="GO" id="GO:0000145">
    <property type="term" value="C:exocyst"/>
    <property type="evidence" value="ECO:0000318"/>
    <property type="project" value="GO_Central"/>
</dbReference>
<sequence length="446" mass="48597">MASIHPQSSSMAGPGRLAAVPEESTNGSASPPLGLYGDWIRTVAVSGTQRRSTILGQSGSSYSSASTSYLSNNSSYSSGLASAAGRLEYFGGQQELKRIARGMVGDGYTQRMVQAFHDASSAPAFKHGGGPAPGHALENWFLELDVGWVLQIHDKHGLRRLLQDKPECTPQDLIERWIRALTVMVASITELVVVAFHGTTAVARFGKASITEMLAFVDNIIPVLEAEKLQVVLDMFICVNEIGATLEREGNKLWEIILNTMKDVRTLAEEDDSWAIEIPRGGGEVHRNTRFIMDCVVSMMNARTSMKHSAPTDNTENLGGLIDGTIDYLKGLLFTKSESCSDQSLRYLFLLNNSYFDLAQELSDVPLPERPSPTRPPQPQARRWTCPATVVQRKGTSAHTASLSAPAPPLHPLDLTQTPKEPPIGRHFYPRPLMGNPGLLPPARSP</sequence>
<dbReference type="PANTHER" id="PTHR12542">
    <property type="entry name" value="EXOCYST COMPLEX PROTEIN EXO70"/>
    <property type="match status" value="1"/>
</dbReference>
<reference evidence="6" key="2">
    <citation type="submission" date="2018-10" db="UniProtKB">
        <authorList>
            <consortium name="EnsemblPlants"/>
        </authorList>
    </citation>
    <scope>IDENTIFICATION</scope>
</reference>
<reference evidence="6" key="1">
    <citation type="submission" date="2018-08" db="EMBL/GenBank/DDBJ databases">
        <authorList>
            <person name="Rossello M."/>
        </authorList>
    </citation>
    <scope>NUCLEOTIDE SEQUENCE [LARGE SCALE GENOMIC DNA]</scope>
    <source>
        <strain evidence="6">cv. Chinese Spring</strain>
    </source>
</reference>
<organism evidence="6">
    <name type="scientific">Triticum aestivum</name>
    <name type="common">Wheat</name>
    <dbReference type="NCBI Taxonomy" id="4565"/>
    <lineage>
        <taxon>Eukaryota</taxon>
        <taxon>Viridiplantae</taxon>
        <taxon>Streptophyta</taxon>
        <taxon>Embryophyta</taxon>
        <taxon>Tracheophyta</taxon>
        <taxon>Spermatophyta</taxon>
        <taxon>Magnoliopsida</taxon>
        <taxon>Liliopsida</taxon>
        <taxon>Poales</taxon>
        <taxon>Poaceae</taxon>
        <taxon>BOP clade</taxon>
        <taxon>Pooideae</taxon>
        <taxon>Triticodae</taxon>
        <taxon>Triticeae</taxon>
        <taxon>Triticinae</taxon>
        <taxon>Triticum</taxon>
    </lineage>
</organism>
<feature type="region of interest" description="Disordered" evidence="4">
    <location>
        <begin position="365"/>
        <end position="446"/>
    </location>
</feature>
<evidence type="ECO:0000313" key="6">
    <source>
        <dbReference type="EnsemblPlants" id="TraesCS2A02G541200.1.cds1"/>
    </source>
</evidence>
<feature type="compositionally biased region" description="Pro residues" evidence="4">
    <location>
        <begin position="368"/>
        <end position="379"/>
    </location>
</feature>
<proteinExistence type="inferred from homology"/>
<accession>A0A3B6B752</accession>
<evidence type="ECO:0000259" key="5">
    <source>
        <dbReference type="Pfam" id="PF03081"/>
    </source>
</evidence>
<feature type="compositionally biased region" description="Polar residues" evidence="4">
    <location>
        <begin position="1"/>
        <end position="11"/>
    </location>
</feature>
<dbReference type="EnsemblPlants" id="TraesCS2A02G541200.1">
    <property type="protein sequence ID" value="TraesCS2A02G541200.1.cds1"/>
    <property type="gene ID" value="TraesCS2A02G541200"/>
</dbReference>
<dbReference type="Pfam" id="PF03081">
    <property type="entry name" value="Exo70_C"/>
    <property type="match status" value="1"/>
</dbReference>
<evidence type="ECO:0000256" key="3">
    <source>
        <dbReference type="RuleBase" id="RU365026"/>
    </source>
</evidence>
<dbReference type="Gramene" id="TraesCS2A03G1248600.1">
    <property type="protein sequence ID" value="TraesCS2A03G1248600.1.CDS1"/>
    <property type="gene ID" value="TraesCS2A03G1248600"/>
</dbReference>
<name>A0A3B6B752_WHEAT</name>
<dbReference type="InterPro" id="IPR016159">
    <property type="entry name" value="Cullin_repeat-like_dom_sf"/>
</dbReference>
<keyword evidence="7" id="KW-1185">Reference proteome</keyword>
<dbReference type="PANTHER" id="PTHR12542:SF108">
    <property type="entry name" value="EXOCYST SUBUNIT EXO70 FAMILY PROTEIN"/>
    <property type="match status" value="1"/>
</dbReference>
<keyword evidence="3" id="KW-0268">Exocytosis</keyword>
<dbReference type="GO" id="GO:0005546">
    <property type="term" value="F:phosphatidylinositol-4,5-bisphosphate binding"/>
    <property type="evidence" value="ECO:0007669"/>
    <property type="project" value="InterPro"/>
</dbReference>
<comment type="function">
    <text evidence="3">Component of the exocyst complex.</text>
</comment>